<dbReference type="NCBIfam" id="TIGR01970">
    <property type="entry name" value="DEAH_box_HrpB"/>
    <property type="match status" value="1"/>
</dbReference>
<dbReference type="GO" id="GO:0003676">
    <property type="term" value="F:nucleic acid binding"/>
    <property type="evidence" value="ECO:0007669"/>
    <property type="project" value="InterPro"/>
</dbReference>
<dbReference type="GO" id="GO:0005524">
    <property type="term" value="F:ATP binding"/>
    <property type="evidence" value="ECO:0007669"/>
    <property type="project" value="UniProtKB-KW"/>
</dbReference>
<dbReference type="PROSITE" id="PS51192">
    <property type="entry name" value="HELICASE_ATP_BIND_1"/>
    <property type="match status" value="1"/>
</dbReference>
<keyword evidence="3 7" id="KW-0347">Helicase</keyword>
<proteinExistence type="predicted"/>
<dbReference type="Pfam" id="PF00271">
    <property type="entry name" value="Helicase_C"/>
    <property type="match status" value="1"/>
</dbReference>
<dbReference type="InterPro" id="IPR027417">
    <property type="entry name" value="P-loop_NTPase"/>
</dbReference>
<dbReference type="PROSITE" id="PS51194">
    <property type="entry name" value="HELICASE_CTER"/>
    <property type="match status" value="1"/>
</dbReference>
<evidence type="ECO:0000256" key="3">
    <source>
        <dbReference type="ARBA" id="ARBA00022806"/>
    </source>
</evidence>
<dbReference type="KEGG" id="pib:BBD41_25240"/>
<accession>A0A1B2E6L9</accession>
<keyword evidence="2" id="KW-0378">Hydrolase</keyword>
<evidence type="ECO:0000259" key="5">
    <source>
        <dbReference type="PROSITE" id="PS51192"/>
    </source>
</evidence>
<dbReference type="Pfam" id="PF04408">
    <property type="entry name" value="WHD_HA2"/>
    <property type="match status" value="1"/>
</dbReference>
<dbReference type="InterPro" id="IPR011545">
    <property type="entry name" value="DEAD/DEAH_box_helicase_dom"/>
</dbReference>
<dbReference type="InterPro" id="IPR010225">
    <property type="entry name" value="HrpB"/>
</dbReference>
<dbReference type="CDD" id="cd18791">
    <property type="entry name" value="SF2_C_RHA"/>
    <property type="match status" value="1"/>
</dbReference>
<dbReference type="InterPro" id="IPR048333">
    <property type="entry name" value="HA2_WH"/>
</dbReference>
<dbReference type="InterPro" id="IPR049614">
    <property type="entry name" value="HrpB_DEXH"/>
</dbReference>
<gene>
    <name evidence="7" type="ORF">BBD41_25240</name>
</gene>
<dbReference type="InterPro" id="IPR007502">
    <property type="entry name" value="Helicase-assoc_dom"/>
</dbReference>
<dbReference type="InterPro" id="IPR013689">
    <property type="entry name" value="RNA_helicase_ATP-dep_HrpB_C"/>
</dbReference>
<dbReference type="RefSeq" id="WP_099479354.1">
    <property type="nucleotide sequence ID" value="NZ_CP016809.1"/>
</dbReference>
<reference evidence="7" key="1">
    <citation type="submission" date="2016-08" db="EMBL/GenBank/DDBJ databases">
        <title>Complete Genome Seqeunce of Paenibacillus sp. nov. IHBB 9852 from high altitute lake of Indian trans-Himalayas.</title>
        <authorList>
            <person name="Kiran S."/>
            <person name="Swarnkar M.K."/>
            <person name="Rana A."/>
            <person name="Tewari R."/>
            <person name="Gulati A."/>
        </authorList>
    </citation>
    <scope>NUCLEOTIDE SEQUENCE [LARGE SCALE GENOMIC DNA]</scope>
    <source>
        <strain evidence="7">IHBB 9852</strain>
    </source>
</reference>
<evidence type="ECO:0000256" key="1">
    <source>
        <dbReference type="ARBA" id="ARBA00022741"/>
    </source>
</evidence>
<dbReference type="FunFam" id="3.40.50.300:FF:002125">
    <property type="entry name" value="ATP-dependent helicase HrpB"/>
    <property type="match status" value="1"/>
</dbReference>
<sequence>MNQFPIHQVMPQLTAALAERTAAVLIAEPGAGKTTQVPLAFLKAPWLQGRRIIMLEPRRLAARSAARYMASALGERVGETVGYRVRMDSRVSDRTVIEVVTEGILTRMLQEDPELSGIGMIIFDEYHERSLQADTGLAFALESQSVLRDDLRLLVMSATLEAEPVAELLGGAPVIVSEGRSYPVATRYLRSSGLEELHKGAARAIQLALSEEEGDILVFLPGAREIRRTASELQQASLGGDIVVRQLHGTLSPEMQDEAVSPDPDGRRKVVLSTSIAESSITIQGIKVVVDSGYARTEVFSPRTGLPQLITRRVSQASADQRRGRAGRIAPGVCYRMWSEEEHRHLPERSEPAIRESDLAPLALELAAWGARDPLQLAWLDPPPRAAFAQGQELLRQLGALDESGSITEHGRCMASLGLHPRLAHMLLRGKELGEAGLAVRLAVLLQERDIFRAQASAADQDIRTRLERLGQYERRGHASAAPEGVDDAVLRRLLQEIKKLQADLGIPDSGILRTERCGLLLSFAYPDRIAKRRGTGSYVLRTGRGIRLATVQPLSRASYIVAAAIDDQGPDGLIQLAAPLEEDWLEEHYRGEMELVREVSWDPASGSVRARQRLMLGAILIREQPYEGVTDEERSAAVLKAIRREGLGLLTWTKTAVQLRERMAFMKRHDPAGVWPDVSDEALLAHADTWLLPYLGGVRNRSDLSRLGIAGLLSHLLSWEMKQELEREAPTHIQVPSGSRIPVDYSDPDKPYLAVRLQELFGMKETPRIAGGRVALTLHLLSPAHRPVQVTSDLASFWSSGYFEVKKDLKGRYPKHYWPDDPLEATATSRTRPKPS</sequence>
<dbReference type="GO" id="GO:0004386">
    <property type="term" value="F:helicase activity"/>
    <property type="evidence" value="ECO:0007669"/>
    <property type="project" value="UniProtKB-KW"/>
</dbReference>
<keyword evidence="4" id="KW-0067">ATP-binding</keyword>
<dbReference type="SUPFAM" id="SSF52540">
    <property type="entry name" value="P-loop containing nucleoside triphosphate hydrolases"/>
    <property type="match status" value="1"/>
</dbReference>
<dbReference type="PIRSF" id="PIRSF005496">
    <property type="entry name" value="ATP_hel_hrpB"/>
    <property type="match status" value="1"/>
</dbReference>
<evidence type="ECO:0000256" key="2">
    <source>
        <dbReference type="ARBA" id="ARBA00022801"/>
    </source>
</evidence>
<keyword evidence="1" id="KW-0547">Nucleotide-binding</keyword>
<dbReference type="Pfam" id="PF08482">
    <property type="entry name" value="HrpB_C"/>
    <property type="match status" value="1"/>
</dbReference>
<dbReference type="EMBL" id="CP016809">
    <property type="protein sequence ID" value="ANY75613.1"/>
    <property type="molecule type" value="Genomic_DNA"/>
</dbReference>
<dbReference type="Pfam" id="PF24473">
    <property type="entry name" value="CON_HrpB"/>
    <property type="match status" value="1"/>
</dbReference>
<dbReference type="CDD" id="cd17990">
    <property type="entry name" value="DEXHc_HrpB"/>
    <property type="match status" value="1"/>
</dbReference>
<protein>
    <submittedName>
        <fullName evidence="7">ATP-dependent helicase HrpB</fullName>
    </submittedName>
</protein>
<dbReference type="SMART" id="SM00487">
    <property type="entry name" value="DEXDc"/>
    <property type="match status" value="1"/>
</dbReference>
<evidence type="ECO:0000313" key="7">
    <source>
        <dbReference type="EMBL" id="ANY75613.1"/>
    </source>
</evidence>
<feature type="domain" description="Helicase C-terminal" evidence="6">
    <location>
        <begin position="203"/>
        <end position="370"/>
    </location>
</feature>
<dbReference type="GO" id="GO:0016787">
    <property type="term" value="F:hydrolase activity"/>
    <property type="evidence" value="ECO:0007669"/>
    <property type="project" value="UniProtKB-KW"/>
</dbReference>
<dbReference type="Gene3D" id="1.20.120.1080">
    <property type="match status" value="1"/>
</dbReference>
<dbReference type="InterPro" id="IPR014001">
    <property type="entry name" value="Helicase_ATP-bd"/>
</dbReference>
<dbReference type="PANTHER" id="PTHR43519">
    <property type="entry name" value="ATP-DEPENDENT RNA HELICASE HRPB"/>
    <property type="match status" value="1"/>
</dbReference>
<dbReference type="SMART" id="SM00490">
    <property type="entry name" value="HELICc"/>
    <property type="match status" value="1"/>
</dbReference>
<feature type="domain" description="Helicase ATP-binding" evidence="5">
    <location>
        <begin position="14"/>
        <end position="178"/>
    </location>
</feature>
<dbReference type="PANTHER" id="PTHR43519:SF1">
    <property type="entry name" value="ATP-DEPENDENT RNA HELICASE HRPB"/>
    <property type="match status" value="1"/>
</dbReference>
<evidence type="ECO:0000256" key="4">
    <source>
        <dbReference type="ARBA" id="ARBA00022840"/>
    </source>
</evidence>
<dbReference type="SMART" id="SM00847">
    <property type="entry name" value="HA2"/>
    <property type="match status" value="1"/>
</dbReference>
<dbReference type="InterPro" id="IPR001650">
    <property type="entry name" value="Helicase_C-like"/>
</dbReference>
<name>A0A1B2E6L9_9BACL</name>
<evidence type="ECO:0000259" key="6">
    <source>
        <dbReference type="PROSITE" id="PS51194"/>
    </source>
</evidence>
<dbReference type="InterPro" id="IPR056329">
    <property type="entry name" value="CON_HrpB"/>
</dbReference>
<dbReference type="Gene3D" id="3.40.50.300">
    <property type="entry name" value="P-loop containing nucleotide triphosphate hydrolases"/>
    <property type="match status" value="2"/>
</dbReference>
<dbReference type="Pfam" id="PF00270">
    <property type="entry name" value="DEAD"/>
    <property type="match status" value="1"/>
</dbReference>
<organism evidence="7">
    <name type="scientific">Paenibacillus ihbetae</name>
    <dbReference type="NCBI Taxonomy" id="1870820"/>
    <lineage>
        <taxon>Bacteria</taxon>
        <taxon>Bacillati</taxon>
        <taxon>Bacillota</taxon>
        <taxon>Bacilli</taxon>
        <taxon>Bacillales</taxon>
        <taxon>Paenibacillaceae</taxon>
        <taxon>Paenibacillus</taxon>
    </lineage>
</organism>
<dbReference type="AlphaFoldDB" id="A0A1B2E6L9"/>